<dbReference type="PANTHER" id="PTHR38034:SF1">
    <property type="entry name" value="INNER MEMBRANE PROTEIN YPJD"/>
    <property type="match status" value="1"/>
</dbReference>
<dbReference type="InterPro" id="IPR002541">
    <property type="entry name" value="Cyt_c_assembly"/>
</dbReference>
<dbReference type="GO" id="GO:0020037">
    <property type="term" value="F:heme binding"/>
    <property type="evidence" value="ECO:0007669"/>
    <property type="project" value="InterPro"/>
</dbReference>
<reference evidence="3 4" key="1">
    <citation type="submission" date="2023-02" db="EMBL/GenBank/DDBJ databases">
        <title>Complete genome sequence of a novel bacterium Oceanimonas sp. NTOU-MSR1 isolated from marine coast sediment.</title>
        <authorList>
            <person name="Yang H.-T."/>
            <person name="Chen Y.-L."/>
            <person name="Ho Y.-N."/>
        </authorList>
    </citation>
    <scope>NUCLEOTIDE SEQUENCE [LARGE SCALE GENOMIC DNA]</scope>
    <source>
        <strain evidence="3 4">NTOU-MSR1</strain>
    </source>
</reference>
<keyword evidence="1" id="KW-0472">Membrane</keyword>
<dbReference type="GO" id="GO:0005886">
    <property type="term" value="C:plasma membrane"/>
    <property type="evidence" value="ECO:0007669"/>
    <property type="project" value="TreeGrafter"/>
</dbReference>
<sequence>MELLAVLAMAFYLLAAFACVHNLFNPHNQGRRYGLLAAVCALLLHGTWLVNTVVLVPGQNLSMLNVASLVSLIVAGLMTLLVTRFNVWVLMPVVYGFALLLLVADMLLPGHYTMHLETRPEVLVHITLGLMSYSLLGIACLLAILLGFLDHRLKKHKLTNLPAMPPLMTLERYLFRLIFAGVVLLTLSISSGLFFLQEMFSPGKVHKAVLTIIAWCVYVGLLWGHHRLGWRGRKVIWTSVAGSLLLTLAYFGSRFVREVLLGS</sequence>
<feature type="transmembrane region" description="Helical" evidence="1">
    <location>
        <begin position="34"/>
        <end position="56"/>
    </location>
</feature>
<accession>A0AA50KMY4</accession>
<keyword evidence="1" id="KW-0812">Transmembrane</keyword>
<evidence type="ECO:0000259" key="2">
    <source>
        <dbReference type="Pfam" id="PF01578"/>
    </source>
</evidence>
<feature type="transmembrane region" description="Helical" evidence="1">
    <location>
        <begin position="236"/>
        <end position="256"/>
    </location>
</feature>
<dbReference type="Proteomes" id="UP001223802">
    <property type="component" value="Chromosome"/>
</dbReference>
<dbReference type="KEGG" id="ope:PU634_13255"/>
<evidence type="ECO:0000256" key="1">
    <source>
        <dbReference type="SAM" id="Phobius"/>
    </source>
</evidence>
<evidence type="ECO:0000313" key="4">
    <source>
        <dbReference type="Proteomes" id="UP001223802"/>
    </source>
</evidence>
<keyword evidence="1" id="KW-1133">Transmembrane helix</keyword>
<feature type="transmembrane region" description="Helical" evidence="1">
    <location>
        <begin position="173"/>
        <end position="196"/>
    </location>
</feature>
<dbReference type="PANTHER" id="PTHR38034">
    <property type="entry name" value="INNER MEMBRANE PROTEIN YPJD"/>
    <property type="match status" value="1"/>
</dbReference>
<dbReference type="AlphaFoldDB" id="A0AA50KMY4"/>
<evidence type="ECO:0000313" key="3">
    <source>
        <dbReference type="EMBL" id="WMC10053.1"/>
    </source>
</evidence>
<dbReference type="InterPro" id="IPR052372">
    <property type="entry name" value="YpjD/HemX"/>
</dbReference>
<keyword evidence="4" id="KW-1185">Reference proteome</keyword>
<feature type="transmembrane region" description="Helical" evidence="1">
    <location>
        <begin position="208"/>
        <end position="224"/>
    </location>
</feature>
<protein>
    <submittedName>
        <fullName evidence="3">Cytochrome c biogenesis protein CcsA</fullName>
    </submittedName>
</protein>
<dbReference type="Pfam" id="PF01578">
    <property type="entry name" value="Cytochrom_C_asm"/>
    <property type="match status" value="1"/>
</dbReference>
<dbReference type="GO" id="GO:0017004">
    <property type="term" value="P:cytochrome complex assembly"/>
    <property type="evidence" value="ECO:0007669"/>
    <property type="project" value="InterPro"/>
</dbReference>
<feature type="domain" description="Cytochrome c assembly protein" evidence="2">
    <location>
        <begin position="36"/>
        <end position="260"/>
    </location>
</feature>
<dbReference type="RefSeq" id="WP_306761261.1">
    <property type="nucleotide sequence ID" value="NZ_CP118224.1"/>
</dbReference>
<proteinExistence type="predicted"/>
<organism evidence="3 4">
    <name type="scientific">Oceanimonas pelagia</name>
    <dbReference type="NCBI Taxonomy" id="3028314"/>
    <lineage>
        <taxon>Bacteria</taxon>
        <taxon>Pseudomonadati</taxon>
        <taxon>Pseudomonadota</taxon>
        <taxon>Gammaproteobacteria</taxon>
        <taxon>Aeromonadales</taxon>
        <taxon>Aeromonadaceae</taxon>
        <taxon>Oceanimonas</taxon>
    </lineage>
</organism>
<dbReference type="EMBL" id="CP118224">
    <property type="protein sequence ID" value="WMC10053.1"/>
    <property type="molecule type" value="Genomic_DNA"/>
</dbReference>
<feature type="transmembrane region" description="Helical" evidence="1">
    <location>
        <begin position="88"/>
        <end position="110"/>
    </location>
</feature>
<feature type="transmembrane region" description="Helical" evidence="1">
    <location>
        <begin position="122"/>
        <end position="149"/>
    </location>
</feature>
<name>A0AA50KMY4_9GAMM</name>
<gene>
    <name evidence="3" type="primary">ccsA</name>
    <name evidence="3" type="ORF">PU634_13255</name>
</gene>
<feature type="transmembrane region" description="Helical" evidence="1">
    <location>
        <begin position="63"/>
        <end position="82"/>
    </location>
</feature>